<dbReference type="InterPro" id="IPR003594">
    <property type="entry name" value="HATPase_dom"/>
</dbReference>
<feature type="domain" description="Signal transduction histidine kinase subgroup 3 dimerisation and phosphoacceptor" evidence="10">
    <location>
        <begin position="214"/>
        <end position="278"/>
    </location>
</feature>
<evidence type="ECO:0000259" key="9">
    <source>
        <dbReference type="Pfam" id="PF02518"/>
    </source>
</evidence>
<dbReference type="Pfam" id="PF07730">
    <property type="entry name" value="HisKA_3"/>
    <property type="match status" value="1"/>
</dbReference>
<keyword evidence="4" id="KW-0808">Transferase</keyword>
<evidence type="ECO:0000256" key="2">
    <source>
        <dbReference type="ARBA" id="ARBA00012438"/>
    </source>
</evidence>
<dbReference type="CDD" id="cd16917">
    <property type="entry name" value="HATPase_UhpB-NarQ-NarX-like"/>
    <property type="match status" value="1"/>
</dbReference>
<dbReference type="GO" id="GO:0000155">
    <property type="term" value="F:phosphorelay sensor kinase activity"/>
    <property type="evidence" value="ECO:0007669"/>
    <property type="project" value="InterPro"/>
</dbReference>
<protein>
    <recommendedName>
        <fullName evidence="2">histidine kinase</fullName>
        <ecNumber evidence="2">2.7.13.3</ecNumber>
    </recommendedName>
</protein>
<dbReference type="PANTHER" id="PTHR24421:SF10">
    <property type="entry name" value="NITRATE_NITRITE SENSOR PROTEIN NARQ"/>
    <property type="match status" value="1"/>
</dbReference>
<dbReference type="GO" id="GO:0046983">
    <property type="term" value="F:protein dimerization activity"/>
    <property type="evidence" value="ECO:0007669"/>
    <property type="project" value="InterPro"/>
</dbReference>
<dbReference type="STRING" id="477641.MODMU_3753"/>
<feature type="domain" description="DUF7134" evidence="11">
    <location>
        <begin position="48"/>
        <end position="195"/>
    </location>
</feature>
<organism evidence="12 13">
    <name type="scientific">Modestobacter italicus (strain DSM 44449 / CECT 9708 / BC 501)</name>
    <dbReference type="NCBI Taxonomy" id="2732864"/>
    <lineage>
        <taxon>Bacteria</taxon>
        <taxon>Bacillati</taxon>
        <taxon>Actinomycetota</taxon>
        <taxon>Actinomycetes</taxon>
        <taxon>Geodermatophilales</taxon>
        <taxon>Geodermatophilaceae</taxon>
        <taxon>Modestobacter</taxon>
    </lineage>
</organism>
<evidence type="ECO:0000256" key="7">
    <source>
        <dbReference type="ARBA" id="ARBA00022840"/>
    </source>
</evidence>
<dbReference type="EMBL" id="FO203431">
    <property type="protein sequence ID" value="CCH89160.1"/>
    <property type="molecule type" value="Genomic_DNA"/>
</dbReference>
<gene>
    <name evidence="12" type="ordered locus">MODMU_3753</name>
</gene>
<evidence type="ECO:0000256" key="8">
    <source>
        <dbReference type="ARBA" id="ARBA00023012"/>
    </source>
</evidence>
<keyword evidence="3" id="KW-0597">Phosphoprotein</keyword>
<dbReference type="Proteomes" id="UP000006461">
    <property type="component" value="Chromosome"/>
</dbReference>
<dbReference type="Pfam" id="PF02518">
    <property type="entry name" value="HATPase_c"/>
    <property type="match status" value="1"/>
</dbReference>
<dbReference type="KEGG" id="mmar:MODMU_3753"/>
<reference evidence="12 13" key="1">
    <citation type="journal article" date="2012" name="J. Bacteriol.">
        <title>Genome Sequence of Radiation-Resistant Modestobacter marinus Strain BC501, a Representative Actinobacterium That Thrives on Calcareous Stone Surfaces.</title>
        <authorList>
            <person name="Normand P."/>
            <person name="Gury J."/>
            <person name="Pujic P."/>
            <person name="Chouaia B."/>
            <person name="Crotti E."/>
            <person name="Brusetti L."/>
            <person name="Daffonchio D."/>
            <person name="Vacherie B."/>
            <person name="Barbe V."/>
            <person name="Medigue C."/>
            <person name="Calteau A."/>
            <person name="Ghodhbane-Gtari F."/>
            <person name="Essoussi I."/>
            <person name="Nouioui I."/>
            <person name="Abbassi-Ghozzi I."/>
            <person name="Gtari M."/>
        </authorList>
    </citation>
    <scope>NUCLEOTIDE SEQUENCE [LARGE SCALE GENOMIC DNA]</scope>
    <source>
        <strain evidence="13">BC 501</strain>
    </source>
</reference>
<dbReference type="InterPro" id="IPR011712">
    <property type="entry name" value="Sig_transdc_His_kin_sub3_dim/P"/>
</dbReference>
<evidence type="ECO:0000256" key="3">
    <source>
        <dbReference type="ARBA" id="ARBA00022553"/>
    </source>
</evidence>
<name>I4F0J7_MODI5</name>
<dbReference type="GO" id="GO:0016020">
    <property type="term" value="C:membrane"/>
    <property type="evidence" value="ECO:0007669"/>
    <property type="project" value="InterPro"/>
</dbReference>
<dbReference type="InterPro" id="IPR050482">
    <property type="entry name" value="Sensor_HK_TwoCompSys"/>
</dbReference>
<keyword evidence="13" id="KW-1185">Reference proteome</keyword>
<dbReference type="PANTHER" id="PTHR24421">
    <property type="entry name" value="NITRATE/NITRITE SENSOR PROTEIN NARX-RELATED"/>
    <property type="match status" value="1"/>
</dbReference>
<evidence type="ECO:0000256" key="6">
    <source>
        <dbReference type="ARBA" id="ARBA00022777"/>
    </source>
</evidence>
<accession>I4F0J7</accession>
<dbReference type="AlphaFoldDB" id="I4F0J7"/>
<dbReference type="Pfam" id="PF23539">
    <property type="entry name" value="DUF7134"/>
    <property type="match status" value="1"/>
</dbReference>
<dbReference type="PATRIC" id="fig|477641.3.peg.3537"/>
<evidence type="ECO:0000313" key="12">
    <source>
        <dbReference type="EMBL" id="CCH89160.1"/>
    </source>
</evidence>
<dbReference type="OrthoDB" id="227596at2"/>
<dbReference type="EC" id="2.7.13.3" evidence="2"/>
<dbReference type="Gene3D" id="1.20.5.1930">
    <property type="match status" value="1"/>
</dbReference>
<keyword evidence="6 12" id="KW-0418">Kinase</keyword>
<dbReference type="OMA" id="WAGCHAQ"/>
<keyword evidence="5" id="KW-0547">Nucleotide-binding</keyword>
<feature type="domain" description="Histidine kinase/HSP90-like ATPase" evidence="9">
    <location>
        <begin position="329"/>
        <end position="424"/>
    </location>
</feature>
<comment type="catalytic activity">
    <reaction evidence="1">
        <text>ATP + protein L-histidine = ADP + protein N-phospho-L-histidine.</text>
        <dbReference type="EC" id="2.7.13.3"/>
    </reaction>
</comment>
<dbReference type="HOGENOM" id="CLU_000445_20_1_11"/>
<keyword evidence="8" id="KW-0902">Two-component regulatory system</keyword>
<evidence type="ECO:0000256" key="1">
    <source>
        <dbReference type="ARBA" id="ARBA00000085"/>
    </source>
</evidence>
<dbReference type="SUPFAM" id="SSF55874">
    <property type="entry name" value="ATPase domain of HSP90 chaperone/DNA topoisomerase II/histidine kinase"/>
    <property type="match status" value="1"/>
</dbReference>
<evidence type="ECO:0000259" key="11">
    <source>
        <dbReference type="Pfam" id="PF23539"/>
    </source>
</evidence>
<dbReference type="InterPro" id="IPR036890">
    <property type="entry name" value="HATPase_C_sf"/>
</dbReference>
<dbReference type="eggNOG" id="COG4585">
    <property type="taxonomic scope" value="Bacteria"/>
</dbReference>
<evidence type="ECO:0000313" key="13">
    <source>
        <dbReference type="Proteomes" id="UP000006461"/>
    </source>
</evidence>
<sequence>MTPRFALPPGLPPLAGLGVCRARVAQFAQSRLYPRAVPRTGWAGCHAQDGALAALLVALAFVPGSDAIGVQLGELSARGLDAVGVLLVLAQCLPLVVRRSSPASCLAVVVAAFSLHQLAGYPATPAGLGLYVALYSAGAHLRSHRWTAAAAATAAYALLACALQISGSPESLLSLTTFYPVLVVAWGAGAWMRSRVQQEAARRRSEAQQAVIAERVRIAHELHDVVTHHVTAMVVQADAAQYLLDVEPTRTATSLATISETGRAAMTDLRHLLGVLNSSPDTGAPVPDADRSPAVHTVSELVDRARAAGQQVELVENGAPQQLAAGVRLATYRVVQEGLTNALKHAAGAPVLVRVDHRPDAVDVQVSTGTPDAAERDVPLQEDLWPSSGRGLTGLRERVGVLGGQLAAGPGPGGGFTVRAHIPAGEAR</sequence>
<keyword evidence="7" id="KW-0067">ATP-binding</keyword>
<evidence type="ECO:0000256" key="5">
    <source>
        <dbReference type="ARBA" id="ARBA00022741"/>
    </source>
</evidence>
<dbReference type="Gene3D" id="3.30.565.10">
    <property type="entry name" value="Histidine kinase-like ATPase, C-terminal domain"/>
    <property type="match status" value="1"/>
</dbReference>
<evidence type="ECO:0000256" key="4">
    <source>
        <dbReference type="ARBA" id="ARBA00022679"/>
    </source>
</evidence>
<dbReference type="GO" id="GO:0005524">
    <property type="term" value="F:ATP binding"/>
    <property type="evidence" value="ECO:0007669"/>
    <property type="project" value="UniProtKB-KW"/>
</dbReference>
<dbReference type="InterPro" id="IPR055558">
    <property type="entry name" value="DUF7134"/>
</dbReference>
<evidence type="ECO:0000259" key="10">
    <source>
        <dbReference type="Pfam" id="PF07730"/>
    </source>
</evidence>
<proteinExistence type="predicted"/>